<protein>
    <submittedName>
        <fullName evidence="2">KLTH0E14916p</fullName>
    </submittedName>
</protein>
<reference evidence="2 3" key="1">
    <citation type="journal article" date="2009" name="Genome Res.">
        <title>Comparative genomics of protoploid Saccharomycetaceae.</title>
        <authorList>
            <consortium name="The Genolevures Consortium"/>
            <person name="Souciet J.-L."/>
            <person name="Dujon B."/>
            <person name="Gaillardin C."/>
            <person name="Johnston M."/>
            <person name="Baret P.V."/>
            <person name="Cliften P."/>
            <person name="Sherman D.J."/>
            <person name="Weissenbach J."/>
            <person name="Westhof E."/>
            <person name="Wincker P."/>
            <person name="Jubin C."/>
            <person name="Poulain J."/>
            <person name="Barbe V."/>
            <person name="Segurens B."/>
            <person name="Artiguenave F."/>
            <person name="Anthouard V."/>
            <person name="Vacherie B."/>
            <person name="Val M.-E."/>
            <person name="Fulton R.S."/>
            <person name="Minx P."/>
            <person name="Wilson R."/>
            <person name="Durrens P."/>
            <person name="Jean G."/>
            <person name="Marck C."/>
            <person name="Martin T."/>
            <person name="Nikolski M."/>
            <person name="Rolland T."/>
            <person name="Seret M.-L."/>
            <person name="Casaregola S."/>
            <person name="Despons L."/>
            <person name="Fairhead C."/>
            <person name="Fischer G."/>
            <person name="Lafontaine I."/>
            <person name="Leh V."/>
            <person name="Lemaire M."/>
            <person name="de Montigny J."/>
            <person name="Neuveglise C."/>
            <person name="Thierry A."/>
            <person name="Blanc-Lenfle I."/>
            <person name="Bleykasten C."/>
            <person name="Diffels J."/>
            <person name="Fritsch E."/>
            <person name="Frangeul L."/>
            <person name="Goeffon A."/>
            <person name="Jauniaux N."/>
            <person name="Kachouri-Lafond R."/>
            <person name="Payen C."/>
            <person name="Potier S."/>
            <person name="Pribylova L."/>
            <person name="Ozanne C."/>
            <person name="Richard G.-F."/>
            <person name="Sacerdot C."/>
            <person name="Straub M.-L."/>
            <person name="Talla E."/>
        </authorList>
    </citation>
    <scope>NUCLEOTIDE SEQUENCE [LARGE SCALE GENOMIC DNA]</scope>
    <source>
        <strain evidence="3">ATCC 56472 / CBS 6340 / NRRL Y-8284</strain>
    </source>
</reference>
<dbReference type="Pfam" id="PF08595">
    <property type="entry name" value="RXT2_N"/>
    <property type="match status" value="1"/>
</dbReference>
<dbReference type="EMBL" id="CU928169">
    <property type="protein sequence ID" value="CAR23691.1"/>
    <property type="molecule type" value="Genomic_DNA"/>
</dbReference>
<dbReference type="STRING" id="559295.C5DIT0"/>
<dbReference type="GO" id="GO:0033698">
    <property type="term" value="C:Rpd3L complex"/>
    <property type="evidence" value="ECO:0007669"/>
    <property type="project" value="TreeGrafter"/>
</dbReference>
<dbReference type="OMA" id="YNGSEHN"/>
<sequence>MMTDAEASEDTGSRHQIKQFLDAVVRHKSGNFPKLNKSNEGFVFPSTSGASTNRGNKLLQSSEEVSRTSLNNLPENDRDQVFYNGSMHKLLARNWVSNGASDSETFDLDLHRLVDVRNILAPVSTIEDVAKHPAISKTFKSEVLGALALQAVLMVEKEQSNVVYLSKLLEAFLGDYPGPLYEDTLNLEEYDHNLKLRDDGDEDLACQGHPQQISGHATSTDEDPFFALPQLDPSNLLPSVISQKGEETLQEVETARQLAQIALQRNQEFIRNLQKIRKCIAKAERIKQRILGWGKEFAGIPEDDVTVPSALHVVKRGLISAATNRTMTDGQNFEAEEDEI</sequence>
<evidence type="ECO:0000313" key="3">
    <source>
        <dbReference type="Proteomes" id="UP000002036"/>
    </source>
</evidence>
<dbReference type="InParanoid" id="C5DIT0"/>
<proteinExistence type="predicted"/>
<dbReference type="PANTHER" id="PTHR28232:SF1">
    <property type="entry name" value="TRANSCRIPTIONAL REGULATORY PROTEIN RXT2"/>
    <property type="match status" value="1"/>
</dbReference>
<dbReference type="OrthoDB" id="2405722at2759"/>
<dbReference type="FunCoup" id="C5DIT0">
    <property type="interactions" value="184"/>
</dbReference>
<gene>
    <name evidence="2" type="ordered locus">KLTH0E14916g</name>
</gene>
<dbReference type="Proteomes" id="UP000002036">
    <property type="component" value="Chromosome E"/>
</dbReference>
<dbReference type="GeneID" id="8292298"/>
<accession>C5DIT0</accession>
<evidence type="ECO:0000259" key="1">
    <source>
        <dbReference type="Pfam" id="PF08595"/>
    </source>
</evidence>
<keyword evidence="3" id="KW-1185">Reference proteome</keyword>
<dbReference type="eggNOG" id="ENOG502QU3T">
    <property type="taxonomic scope" value="Eukaryota"/>
</dbReference>
<feature type="domain" description="Transcriptional regulatory protein RXT2 N-terminal" evidence="1">
    <location>
        <begin position="52"/>
        <end position="175"/>
    </location>
</feature>
<dbReference type="PANTHER" id="PTHR28232">
    <property type="entry name" value="TRANSCRIPTIONAL REGULATORY PROTEIN RXT2"/>
    <property type="match status" value="1"/>
</dbReference>
<dbReference type="InterPro" id="IPR039602">
    <property type="entry name" value="Rxt2"/>
</dbReference>
<name>C5DIT0_LACTC</name>
<evidence type="ECO:0000313" key="2">
    <source>
        <dbReference type="EMBL" id="CAR23691.1"/>
    </source>
</evidence>
<dbReference type="AlphaFoldDB" id="C5DIT0"/>
<organism evidence="2 3">
    <name type="scientific">Lachancea thermotolerans (strain ATCC 56472 / CBS 6340 / NRRL Y-8284)</name>
    <name type="common">Yeast</name>
    <name type="synonym">Kluyveromyces thermotolerans</name>
    <dbReference type="NCBI Taxonomy" id="559295"/>
    <lineage>
        <taxon>Eukaryota</taxon>
        <taxon>Fungi</taxon>
        <taxon>Dikarya</taxon>
        <taxon>Ascomycota</taxon>
        <taxon>Saccharomycotina</taxon>
        <taxon>Saccharomycetes</taxon>
        <taxon>Saccharomycetales</taxon>
        <taxon>Saccharomycetaceae</taxon>
        <taxon>Lachancea</taxon>
    </lineage>
</organism>
<dbReference type="InterPro" id="IPR013904">
    <property type="entry name" value="RXT2_N"/>
</dbReference>
<dbReference type="HOGENOM" id="CLU_756436_0_0_1"/>
<dbReference type="GO" id="GO:0005829">
    <property type="term" value="C:cytosol"/>
    <property type="evidence" value="ECO:0007669"/>
    <property type="project" value="TreeGrafter"/>
</dbReference>
<dbReference type="KEGG" id="lth:KLTH0E14916g"/>
<dbReference type="RefSeq" id="XP_002554128.1">
    <property type="nucleotide sequence ID" value="XM_002554082.1"/>
</dbReference>